<accession>A0A7S0VZK5</accession>
<feature type="compositionally biased region" description="Basic and acidic residues" evidence="3">
    <location>
        <begin position="9"/>
        <end position="19"/>
    </location>
</feature>
<dbReference type="InterPro" id="IPR000719">
    <property type="entry name" value="Prot_kinase_dom"/>
</dbReference>
<dbReference type="InterPro" id="IPR011009">
    <property type="entry name" value="Kinase-like_dom_sf"/>
</dbReference>
<organism evidence="5">
    <name type="scientific">Hemiselmis tepida</name>
    <dbReference type="NCBI Taxonomy" id="464990"/>
    <lineage>
        <taxon>Eukaryota</taxon>
        <taxon>Cryptophyceae</taxon>
        <taxon>Cryptomonadales</taxon>
        <taxon>Hemiselmidaceae</taxon>
        <taxon>Hemiselmis</taxon>
    </lineage>
</organism>
<dbReference type="PROSITE" id="PS00108">
    <property type="entry name" value="PROTEIN_KINASE_ST"/>
    <property type="match status" value="1"/>
</dbReference>
<keyword evidence="1" id="KW-0547">Nucleotide-binding</keyword>
<evidence type="ECO:0000256" key="1">
    <source>
        <dbReference type="ARBA" id="ARBA00022741"/>
    </source>
</evidence>
<dbReference type="FunFam" id="1.10.510.10:FF:000571">
    <property type="entry name" value="Maternal embryonic leucine zipper kinase"/>
    <property type="match status" value="1"/>
</dbReference>
<reference evidence="5" key="1">
    <citation type="submission" date="2021-01" db="EMBL/GenBank/DDBJ databases">
        <authorList>
            <person name="Corre E."/>
            <person name="Pelletier E."/>
            <person name="Niang G."/>
            <person name="Scheremetjew M."/>
            <person name="Finn R."/>
            <person name="Kale V."/>
            <person name="Holt S."/>
            <person name="Cochrane G."/>
            <person name="Meng A."/>
            <person name="Brown T."/>
            <person name="Cohen L."/>
        </authorList>
    </citation>
    <scope>NUCLEOTIDE SEQUENCE</scope>
    <source>
        <strain evidence="5">CCMP443</strain>
    </source>
</reference>
<sequence length="388" mass="42923">MGCGASKAADVKAPKDDAKGVPQGGADESFDIDVKAEIEADHKKKSRGRRRSDFDMGQRKLGEFYDVGKMLGKGSIGRTLEGTSKMTGKKVAIKALPRSHPEFEYKTLMTEIEIMRKVDHPHCIKLHDVFEDEKLVYLVQDLATGGELFDRVVGSGSFSERDACFMIKQVIEACAYLHSIGICHRDLKPENVLMLSDDKDSPDYNTVKIADFGLSSLSAVEYQATMETACGTPEYLAPELVSMVANEDETEQTYSSKVDIWAIGVILYVMISGFHPFYTGNQAQLYDAIMKGQYSFPNPAFAKVSRETKDFISWVLVVNPAKRPSAEDLLKHPWVIKGSKSLKEEELGTATTLGEYNTKRQSRKSLRKVSMGVKAAARMSIAAKGMSD</sequence>
<name>A0A7S0VZK5_9CRYP</name>
<dbReference type="Gene3D" id="1.10.510.10">
    <property type="entry name" value="Transferase(Phosphotransferase) domain 1"/>
    <property type="match status" value="1"/>
</dbReference>
<dbReference type="SUPFAM" id="SSF56112">
    <property type="entry name" value="Protein kinase-like (PK-like)"/>
    <property type="match status" value="1"/>
</dbReference>
<dbReference type="EMBL" id="HBFN01027456">
    <property type="protein sequence ID" value="CAD8802195.1"/>
    <property type="molecule type" value="Transcribed_RNA"/>
</dbReference>
<dbReference type="Pfam" id="PF00069">
    <property type="entry name" value="Pkinase"/>
    <property type="match status" value="1"/>
</dbReference>
<dbReference type="PROSITE" id="PS50011">
    <property type="entry name" value="PROTEIN_KINASE_DOM"/>
    <property type="match status" value="1"/>
</dbReference>
<feature type="domain" description="Protein kinase" evidence="4">
    <location>
        <begin position="65"/>
        <end position="335"/>
    </location>
</feature>
<dbReference type="AlphaFoldDB" id="A0A7S0VZK5"/>
<evidence type="ECO:0000256" key="2">
    <source>
        <dbReference type="ARBA" id="ARBA00022840"/>
    </source>
</evidence>
<evidence type="ECO:0000313" key="5">
    <source>
        <dbReference type="EMBL" id="CAD8802195.1"/>
    </source>
</evidence>
<dbReference type="CDD" id="cd05117">
    <property type="entry name" value="STKc_CAMK"/>
    <property type="match status" value="1"/>
</dbReference>
<dbReference type="SMART" id="SM00220">
    <property type="entry name" value="S_TKc"/>
    <property type="match status" value="1"/>
</dbReference>
<dbReference type="GO" id="GO:0005524">
    <property type="term" value="F:ATP binding"/>
    <property type="evidence" value="ECO:0007669"/>
    <property type="project" value="UniProtKB-KW"/>
</dbReference>
<evidence type="ECO:0000256" key="3">
    <source>
        <dbReference type="SAM" id="MobiDB-lite"/>
    </source>
</evidence>
<dbReference type="InterPro" id="IPR008271">
    <property type="entry name" value="Ser/Thr_kinase_AS"/>
</dbReference>
<gene>
    <name evidence="5" type="ORF">HTEP1355_LOCUS15871</name>
</gene>
<dbReference type="PANTHER" id="PTHR24347">
    <property type="entry name" value="SERINE/THREONINE-PROTEIN KINASE"/>
    <property type="match status" value="1"/>
</dbReference>
<evidence type="ECO:0000259" key="4">
    <source>
        <dbReference type="PROSITE" id="PS50011"/>
    </source>
</evidence>
<keyword evidence="2" id="KW-0067">ATP-binding</keyword>
<feature type="region of interest" description="Disordered" evidence="3">
    <location>
        <begin position="1"/>
        <end position="33"/>
    </location>
</feature>
<dbReference type="GO" id="GO:0004672">
    <property type="term" value="F:protein kinase activity"/>
    <property type="evidence" value="ECO:0007669"/>
    <property type="project" value="InterPro"/>
</dbReference>
<protein>
    <recommendedName>
        <fullName evidence="4">Protein kinase domain-containing protein</fullName>
    </recommendedName>
</protein>
<proteinExistence type="predicted"/>